<name>A0A6J6UN89_9ZZZZ</name>
<feature type="compositionally biased region" description="Basic and acidic residues" evidence="1">
    <location>
        <begin position="236"/>
        <end position="256"/>
    </location>
</feature>
<dbReference type="AlphaFoldDB" id="A0A6J6UN89"/>
<reference evidence="2" key="1">
    <citation type="submission" date="2020-05" db="EMBL/GenBank/DDBJ databases">
        <authorList>
            <person name="Chiriac C."/>
            <person name="Salcher M."/>
            <person name="Ghai R."/>
            <person name="Kavagutti S V."/>
        </authorList>
    </citation>
    <scope>NUCLEOTIDE SEQUENCE</scope>
</reference>
<protein>
    <submittedName>
        <fullName evidence="2">Unannotated protein</fullName>
    </submittedName>
</protein>
<accession>A0A6J6UN89</accession>
<proteinExistence type="predicted"/>
<organism evidence="2">
    <name type="scientific">freshwater metagenome</name>
    <dbReference type="NCBI Taxonomy" id="449393"/>
    <lineage>
        <taxon>unclassified sequences</taxon>
        <taxon>metagenomes</taxon>
        <taxon>ecological metagenomes</taxon>
    </lineage>
</organism>
<evidence type="ECO:0000313" key="2">
    <source>
        <dbReference type="EMBL" id="CAB4760183.1"/>
    </source>
</evidence>
<gene>
    <name evidence="2" type="ORF">UFOPK2786_01794</name>
</gene>
<sequence>MDGDCARPDSLDRRDLGVVPECDTVLLGRRRHGGRQRMHAALRKEHACDRVHVRDDGVDRERVVRREPGIHRLERVDPLGTGVGHVLADLRRQLAEPADGDELGEVGGDEVERGVDIAVDEVLHLVAIELGDEVDIPAVAGSLVRPDHRADLLGHLIDIGVNVEHGSVGVERSVERRYRLEREPVLHCLADCVEAVGDEVGHREDGRAGIEPVGAISRLDVQAPGPPARNGLALEDGDRAARSCEPHRGREPGEARTDDDDVIGRTGDGPHPAPG</sequence>
<feature type="region of interest" description="Disordered" evidence="1">
    <location>
        <begin position="220"/>
        <end position="275"/>
    </location>
</feature>
<dbReference type="EMBL" id="CAEZYW010000350">
    <property type="protein sequence ID" value="CAB4760183.1"/>
    <property type="molecule type" value="Genomic_DNA"/>
</dbReference>
<evidence type="ECO:0000256" key="1">
    <source>
        <dbReference type="SAM" id="MobiDB-lite"/>
    </source>
</evidence>